<proteinExistence type="predicted"/>
<dbReference type="EMBL" id="AEJC01000650">
    <property type="protein sequence ID" value="EKX60457.1"/>
    <property type="molecule type" value="Genomic_DNA"/>
</dbReference>
<reference evidence="2 3" key="1">
    <citation type="submission" date="2012-11" db="EMBL/GenBank/DDBJ databases">
        <authorList>
            <person name="Huguet-Tapia J.C."/>
            <person name="Durkin A.S."/>
            <person name="Pettis G.S."/>
            <person name="Badger J.H."/>
        </authorList>
    </citation>
    <scope>NUCLEOTIDE SEQUENCE [LARGE SCALE GENOMIC DNA]</scope>
    <source>
        <strain evidence="2 3">91-03</strain>
    </source>
</reference>
<sequence length="86" mass="9298">VRSDSVAFMRCRSPAVNASMLRPLVLGRGSVARGCAVRKGRSRLLWMPSAAPAGRRRCRTPTPTLREADRCVPHGGAAQAERDRGV</sequence>
<keyword evidence="3" id="KW-1185">Reference proteome</keyword>
<evidence type="ECO:0000313" key="3">
    <source>
        <dbReference type="Proteomes" id="UP000010411"/>
    </source>
</evidence>
<feature type="region of interest" description="Disordered" evidence="1">
    <location>
        <begin position="53"/>
        <end position="86"/>
    </location>
</feature>
<comment type="caution">
    <text evidence="2">The sequence shown here is derived from an EMBL/GenBank/DDBJ whole genome shotgun (WGS) entry which is preliminary data.</text>
</comment>
<organism evidence="2 3">
    <name type="scientific">Streptomyces ipomoeae 91-03</name>
    <dbReference type="NCBI Taxonomy" id="698759"/>
    <lineage>
        <taxon>Bacteria</taxon>
        <taxon>Bacillati</taxon>
        <taxon>Actinomycetota</taxon>
        <taxon>Actinomycetes</taxon>
        <taxon>Kitasatosporales</taxon>
        <taxon>Streptomycetaceae</taxon>
        <taxon>Streptomyces</taxon>
    </lineage>
</organism>
<evidence type="ECO:0000313" key="2">
    <source>
        <dbReference type="EMBL" id="EKX60457.1"/>
    </source>
</evidence>
<name>L1KIP4_9ACTN</name>
<gene>
    <name evidence="2" type="ORF">STRIP9103_07407</name>
</gene>
<evidence type="ECO:0000256" key="1">
    <source>
        <dbReference type="SAM" id="MobiDB-lite"/>
    </source>
</evidence>
<feature type="non-terminal residue" evidence="2">
    <location>
        <position position="1"/>
    </location>
</feature>
<dbReference type="Proteomes" id="UP000010411">
    <property type="component" value="Unassembled WGS sequence"/>
</dbReference>
<accession>L1KIP4</accession>
<protein>
    <submittedName>
        <fullName evidence="2">Uncharacterized protein</fullName>
    </submittedName>
</protein>
<dbReference type="AlphaFoldDB" id="L1KIP4"/>